<evidence type="ECO:0000256" key="4">
    <source>
        <dbReference type="ARBA" id="ARBA00022723"/>
    </source>
</evidence>
<gene>
    <name evidence="9" type="ORF">MIND_00591300</name>
</gene>
<dbReference type="InterPro" id="IPR036396">
    <property type="entry name" value="Cyt_P450_sf"/>
</dbReference>
<dbReference type="SUPFAM" id="SSF48264">
    <property type="entry name" value="Cytochrome P450"/>
    <property type="match status" value="1"/>
</dbReference>
<evidence type="ECO:0000256" key="2">
    <source>
        <dbReference type="ARBA" id="ARBA00005179"/>
    </source>
</evidence>
<comment type="caution">
    <text evidence="9">The sequence shown here is derived from an EMBL/GenBank/DDBJ whole genome shotgun (WGS) entry which is preliminary data.</text>
</comment>
<accession>A0A8H6SPI0</accession>
<keyword evidence="6 8" id="KW-0408">Iron</keyword>
<keyword evidence="4 8" id="KW-0479">Metal-binding</keyword>
<keyword evidence="5" id="KW-0560">Oxidoreductase</keyword>
<dbReference type="GO" id="GO:0016705">
    <property type="term" value="F:oxidoreductase activity, acting on paired donors, with incorporation or reduction of molecular oxygen"/>
    <property type="evidence" value="ECO:0007669"/>
    <property type="project" value="InterPro"/>
</dbReference>
<evidence type="ECO:0000256" key="5">
    <source>
        <dbReference type="ARBA" id="ARBA00023002"/>
    </source>
</evidence>
<keyword evidence="7" id="KW-0503">Monooxygenase</keyword>
<comment type="pathway">
    <text evidence="2">Secondary metabolite biosynthesis.</text>
</comment>
<evidence type="ECO:0000256" key="6">
    <source>
        <dbReference type="ARBA" id="ARBA00023004"/>
    </source>
</evidence>
<dbReference type="GO" id="GO:0020037">
    <property type="term" value="F:heme binding"/>
    <property type="evidence" value="ECO:0007669"/>
    <property type="project" value="InterPro"/>
</dbReference>
<dbReference type="GeneID" id="59345187"/>
<dbReference type="OrthoDB" id="1470350at2759"/>
<evidence type="ECO:0008006" key="11">
    <source>
        <dbReference type="Google" id="ProtNLM"/>
    </source>
</evidence>
<dbReference type="Gene3D" id="1.10.630.10">
    <property type="entry name" value="Cytochrome P450"/>
    <property type="match status" value="1"/>
</dbReference>
<keyword evidence="8" id="KW-0349">Heme</keyword>
<dbReference type="AlphaFoldDB" id="A0A8H6SPI0"/>
<sequence>MALERLAFSAAALALANHVYCNRYEPKTAHNALLALVSQPILLVLLLGPKTITGLLLVNSVFFTTLALSITTYRLSPWHPLAHIPGPRAARISKLWAVKVGISGNRHRVLKDLHDLYGDCVRIGPNEISINNVEAVKSVLGPGGFQKGQFYDIFSDAKLGTSTLLGLRGDAHANRRRIWNRGMSTDSLKDFEVILAKRVALLLTQLDEFAREGRQIDIAEWFTYLTSDFMGDMAFGGGFEMMRDGGDKDGVYAANKLGVKLSSIIAQIPWLWPTINLLPSVQQFRLFARQRTKARIAAGPKEHKDLWYHLMDEDGHEKVKPTIAEVVGDGALAIVAGTDTSSLALATFVWCMLSNPDIYARAKAEVDTVYPDLDAILDAGKHEELKIVTACLQEVLRLFPPIPSAGARKVSAGDSRLIANRFFIPEHTQICLPAYAIHRNPKNFYPAPEKYDPDRWLRPLSDSEILNQAAFIPFSYGAANCAAKNLAWRELLITASAILKQYDMRFAEPEAGHWVDTIKDFYVTDAGKLKVHITLR</sequence>
<dbReference type="GO" id="GO:0005506">
    <property type="term" value="F:iron ion binding"/>
    <property type="evidence" value="ECO:0007669"/>
    <property type="project" value="InterPro"/>
</dbReference>
<dbReference type="PRINTS" id="PR00385">
    <property type="entry name" value="P450"/>
</dbReference>
<dbReference type="Proteomes" id="UP000636479">
    <property type="component" value="Unassembled WGS sequence"/>
</dbReference>
<dbReference type="PANTHER" id="PTHR24305">
    <property type="entry name" value="CYTOCHROME P450"/>
    <property type="match status" value="1"/>
</dbReference>
<dbReference type="EMBL" id="JACAZF010000005">
    <property type="protein sequence ID" value="KAF7303620.1"/>
    <property type="molecule type" value="Genomic_DNA"/>
</dbReference>
<keyword evidence="10" id="KW-1185">Reference proteome</keyword>
<evidence type="ECO:0000256" key="1">
    <source>
        <dbReference type="ARBA" id="ARBA00001971"/>
    </source>
</evidence>
<dbReference type="InterPro" id="IPR002401">
    <property type="entry name" value="Cyt_P450_E_grp-I"/>
</dbReference>
<organism evidence="9 10">
    <name type="scientific">Mycena indigotica</name>
    <dbReference type="NCBI Taxonomy" id="2126181"/>
    <lineage>
        <taxon>Eukaryota</taxon>
        <taxon>Fungi</taxon>
        <taxon>Dikarya</taxon>
        <taxon>Basidiomycota</taxon>
        <taxon>Agaricomycotina</taxon>
        <taxon>Agaricomycetes</taxon>
        <taxon>Agaricomycetidae</taxon>
        <taxon>Agaricales</taxon>
        <taxon>Marasmiineae</taxon>
        <taxon>Mycenaceae</taxon>
        <taxon>Mycena</taxon>
    </lineage>
</organism>
<reference evidence="9" key="1">
    <citation type="submission" date="2020-05" db="EMBL/GenBank/DDBJ databases">
        <title>Mycena genomes resolve the evolution of fungal bioluminescence.</title>
        <authorList>
            <person name="Tsai I.J."/>
        </authorList>
    </citation>
    <scope>NUCLEOTIDE SEQUENCE</scope>
    <source>
        <strain evidence="9">171206Taipei</strain>
    </source>
</reference>
<evidence type="ECO:0000313" key="9">
    <source>
        <dbReference type="EMBL" id="KAF7303620.1"/>
    </source>
</evidence>
<name>A0A8H6SPI0_9AGAR</name>
<feature type="binding site" description="axial binding residue" evidence="8">
    <location>
        <position position="481"/>
    </location>
    <ligand>
        <name>heme</name>
        <dbReference type="ChEBI" id="CHEBI:30413"/>
    </ligand>
    <ligandPart>
        <name>Fe</name>
        <dbReference type="ChEBI" id="CHEBI:18248"/>
    </ligandPart>
</feature>
<dbReference type="RefSeq" id="XP_037220592.1">
    <property type="nucleotide sequence ID" value="XM_037362671.1"/>
</dbReference>
<evidence type="ECO:0000313" key="10">
    <source>
        <dbReference type="Proteomes" id="UP000636479"/>
    </source>
</evidence>
<dbReference type="InterPro" id="IPR001128">
    <property type="entry name" value="Cyt_P450"/>
</dbReference>
<dbReference type="PRINTS" id="PR00463">
    <property type="entry name" value="EP450I"/>
</dbReference>
<comment type="cofactor">
    <cofactor evidence="1 8">
        <name>heme</name>
        <dbReference type="ChEBI" id="CHEBI:30413"/>
    </cofactor>
</comment>
<dbReference type="PANTHER" id="PTHR24305:SF187">
    <property type="entry name" value="P450, PUTATIVE (EUROFUNG)-RELATED"/>
    <property type="match status" value="1"/>
</dbReference>
<dbReference type="Pfam" id="PF00067">
    <property type="entry name" value="p450"/>
    <property type="match status" value="1"/>
</dbReference>
<evidence type="ECO:0000256" key="7">
    <source>
        <dbReference type="ARBA" id="ARBA00023033"/>
    </source>
</evidence>
<dbReference type="GO" id="GO:0004497">
    <property type="term" value="F:monooxygenase activity"/>
    <property type="evidence" value="ECO:0007669"/>
    <property type="project" value="UniProtKB-KW"/>
</dbReference>
<proteinExistence type="inferred from homology"/>
<evidence type="ECO:0000256" key="3">
    <source>
        <dbReference type="ARBA" id="ARBA00010617"/>
    </source>
</evidence>
<comment type="similarity">
    <text evidence="3">Belongs to the cytochrome P450 family.</text>
</comment>
<dbReference type="InterPro" id="IPR050121">
    <property type="entry name" value="Cytochrome_P450_monoxygenase"/>
</dbReference>
<protein>
    <recommendedName>
        <fullName evidence="11">Cytochrome P450</fullName>
    </recommendedName>
</protein>
<evidence type="ECO:0000256" key="8">
    <source>
        <dbReference type="PIRSR" id="PIRSR602401-1"/>
    </source>
</evidence>